<dbReference type="OrthoDB" id="1935339at2759"/>
<dbReference type="STRING" id="29760.F6H6T7"/>
<dbReference type="Proteomes" id="UP000009183">
    <property type="component" value="Chromosome 8"/>
</dbReference>
<evidence type="ECO:0000313" key="2">
    <source>
        <dbReference type="Proteomes" id="UP000009183"/>
    </source>
</evidence>
<dbReference type="PANTHER" id="PTHR47181">
    <property type="entry name" value="BRCA1 C TERMINUS DOMAIN CONTAINING PROTEIN, EXPRESSED"/>
    <property type="match status" value="1"/>
</dbReference>
<dbReference type="HOGENOM" id="CLU_2908692_0_0_1"/>
<dbReference type="AlphaFoldDB" id="F6H6T7"/>
<dbReference type="eggNOG" id="KOG1929">
    <property type="taxonomic scope" value="Eukaryota"/>
</dbReference>
<organism evidence="1 2">
    <name type="scientific">Vitis vinifera</name>
    <name type="common">Grape</name>
    <dbReference type="NCBI Taxonomy" id="29760"/>
    <lineage>
        <taxon>Eukaryota</taxon>
        <taxon>Viridiplantae</taxon>
        <taxon>Streptophyta</taxon>
        <taxon>Embryophyta</taxon>
        <taxon>Tracheophyta</taxon>
        <taxon>Spermatophyta</taxon>
        <taxon>Magnoliopsida</taxon>
        <taxon>eudicotyledons</taxon>
        <taxon>Gunneridae</taxon>
        <taxon>Pentapetalae</taxon>
        <taxon>rosids</taxon>
        <taxon>Vitales</taxon>
        <taxon>Vitaceae</taxon>
        <taxon>Viteae</taxon>
        <taxon>Vitis</taxon>
    </lineage>
</organism>
<protein>
    <submittedName>
        <fullName evidence="1">Uncharacterized protein</fullName>
    </submittedName>
</protein>
<name>F6H6T7_VITVI</name>
<dbReference type="InterPro" id="IPR044254">
    <property type="entry name" value="At4g02110-like"/>
</dbReference>
<dbReference type="EMBL" id="FN595245">
    <property type="protein sequence ID" value="CCB47923.1"/>
    <property type="molecule type" value="Genomic_DNA"/>
</dbReference>
<reference evidence="2" key="1">
    <citation type="journal article" date="2007" name="Nature">
        <title>The grapevine genome sequence suggests ancestral hexaploidization in major angiosperm phyla.</title>
        <authorList>
            <consortium name="The French-Italian Public Consortium for Grapevine Genome Characterization."/>
            <person name="Jaillon O."/>
            <person name="Aury J.-M."/>
            <person name="Noel B."/>
            <person name="Policriti A."/>
            <person name="Clepet C."/>
            <person name="Casagrande A."/>
            <person name="Choisne N."/>
            <person name="Aubourg S."/>
            <person name="Vitulo N."/>
            <person name="Jubin C."/>
            <person name="Vezzi A."/>
            <person name="Legeai F."/>
            <person name="Hugueney P."/>
            <person name="Dasilva C."/>
            <person name="Horner D."/>
            <person name="Mica E."/>
            <person name="Jublot D."/>
            <person name="Poulain J."/>
            <person name="Bruyere C."/>
            <person name="Billault A."/>
            <person name="Segurens B."/>
            <person name="Gouyvenoux M."/>
            <person name="Ugarte E."/>
            <person name="Cattonaro F."/>
            <person name="Anthouard V."/>
            <person name="Vico V."/>
            <person name="Del Fabbro C."/>
            <person name="Alaux M."/>
            <person name="Di Gaspero G."/>
            <person name="Dumas V."/>
            <person name="Felice N."/>
            <person name="Paillard S."/>
            <person name="Juman I."/>
            <person name="Moroldo M."/>
            <person name="Scalabrin S."/>
            <person name="Canaguier A."/>
            <person name="Le Clainche I."/>
            <person name="Malacrida G."/>
            <person name="Durand E."/>
            <person name="Pesole G."/>
            <person name="Laucou V."/>
            <person name="Chatelet P."/>
            <person name="Merdinoglu D."/>
            <person name="Delledonne M."/>
            <person name="Pezzotti M."/>
            <person name="Lecharny A."/>
            <person name="Scarpelli C."/>
            <person name="Artiguenave F."/>
            <person name="Pe M.E."/>
            <person name="Valle G."/>
            <person name="Morgante M."/>
            <person name="Caboche M."/>
            <person name="Adam-Blondon A.-F."/>
            <person name="Weissenbach J."/>
            <person name="Quetier F."/>
            <person name="Wincker P."/>
        </authorList>
    </citation>
    <scope>NUCLEOTIDE SEQUENCE [LARGE SCALE GENOMIC DNA]</scope>
    <source>
        <strain evidence="2">cv. Pinot noir / PN40024</strain>
    </source>
</reference>
<dbReference type="PaxDb" id="29760-VIT_08s0105g00410.t01"/>
<evidence type="ECO:0000313" key="1">
    <source>
        <dbReference type="EMBL" id="CCB47923.1"/>
    </source>
</evidence>
<sequence>MRIIIYGECTAPPLDTLKRVVKERDETILATSLPYTRFLKSGVDSAIFSPRMPCVDFWVQSS</sequence>
<gene>
    <name evidence="1" type="ordered locus">VIT_08s0105g00410</name>
</gene>
<accession>F6H6T7</accession>
<proteinExistence type="predicted"/>
<keyword evidence="2" id="KW-1185">Reference proteome</keyword>
<dbReference type="PANTHER" id="PTHR47181:SF2">
    <property type="entry name" value="BRCA1 C TERMINUS DOMAIN CONTAINING PROTEIN, EXPRESSED"/>
    <property type="match status" value="1"/>
</dbReference>
<dbReference type="InParanoid" id="F6H6T7"/>